<dbReference type="InterPro" id="IPR052580">
    <property type="entry name" value="Lipid_Hydrolase"/>
</dbReference>
<keyword evidence="3" id="KW-0378">Hydrolase</keyword>
<sequence>MFNIGYIFRESATMSGKNPLVYENLVLEGGGAKGVALGGALKYLQKMGLLSGDGNHHIKRFGGASIGALVASLLSVGYSPDEVSKVLYSNSMSTFTSGSLFSIIASFYEVFWQYGFHSTNPIKKSLGEYIKQKTGNADLTFKQLYSSRDKELCVIVTNVNRLKTEYFHVKTTPDTPIREAVRMSISIPGYFRAIKSKLKADGEEDLYVDGGMLCNYPIHCFDGWFLSMAKENSFFNRIKCLSDIAKHYEQNNRFKEFNPKTLGIVLYSESENQWMKDCFNKRALCLKPERPRSSTDLYCKRDKSRHKSEEIGQYDKLRSAVEVFFKVCQEQLSDSTLSKEEVKIIFEDERFTQEQRDALFEGLTFEEFFSKLDENDDGAVQFRELLSFIEWKGVYSGQKYMGFDRKNITDLKTFVSSLIGALVQNSQLINLQPKDVDRTIAINTGYIGTLDFDLEGADQEFLEQRGSNATKAFFDMKNPSECGCSEEN</sequence>
<feature type="short sequence motif" description="GXGXXG" evidence="3">
    <location>
        <begin position="29"/>
        <end position="34"/>
    </location>
</feature>
<dbReference type="SUPFAM" id="SSF52151">
    <property type="entry name" value="FabD/lysophospholipase-like"/>
    <property type="match status" value="1"/>
</dbReference>
<dbReference type="PANTHER" id="PTHR46394">
    <property type="entry name" value="ANNEXIN"/>
    <property type="match status" value="1"/>
</dbReference>
<dbReference type="Pfam" id="PF01734">
    <property type="entry name" value="Patatin"/>
    <property type="match status" value="1"/>
</dbReference>
<name>A0AAN8G5R1_PATCE</name>
<feature type="active site" description="Nucleophile" evidence="3">
    <location>
        <position position="65"/>
    </location>
</feature>
<comment type="caution">
    <text evidence="6">The sequence shown here is derived from an EMBL/GenBank/DDBJ whole genome shotgun (WGS) entry which is preliminary data.</text>
</comment>
<keyword evidence="1" id="KW-0106">Calcium</keyword>
<dbReference type="InterPro" id="IPR002048">
    <property type="entry name" value="EF_hand_dom"/>
</dbReference>
<feature type="short sequence motif" description="GXSXG" evidence="3">
    <location>
        <begin position="63"/>
        <end position="67"/>
    </location>
</feature>
<dbReference type="InterPro" id="IPR002641">
    <property type="entry name" value="PNPLA_dom"/>
</dbReference>
<proteinExistence type="predicted"/>
<dbReference type="PANTHER" id="PTHR46394:SF1">
    <property type="entry name" value="PNPLA DOMAIN-CONTAINING PROTEIN"/>
    <property type="match status" value="1"/>
</dbReference>
<dbReference type="EMBL" id="JAZGQO010000021">
    <property type="protein sequence ID" value="KAK6165718.1"/>
    <property type="molecule type" value="Genomic_DNA"/>
</dbReference>
<evidence type="ECO:0000313" key="7">
    <source>
        <dbReference type="Proteomes" id="UP001347796"/>
    </source>
</evidence>
<dbReference type="InterPro" id="IPR016035">
    <property type="entry name" value="Acyl_Trfase/lysoPLipase"/>
</dbReference>
<evidence type="ECO:0000259" key="4">
    <source>
        <dbReference type="PROSITE" id="PS50222"/>
    </source>
</evidence>
<dbReference type="GO" id="GO:0016787">
    <property type="term" value="F:hydrolase activity"/>
    <property type="evidence" value="ECO:0007669"/>
    <property type="project" value="UniProtKB-UniRule"/>
</dbReference>
<feature type="active site" description="Proton acceptor" evidence="3">
    <location>
        <position position="209"/>
    </location>
</feature>
<evidence type="ECO:0000313" key="6">
    <source>
        <dbReference type="EMBL" id="KAK6165718.1"/>
    </source>
</evidence>
<dbReference type="InterPro" id="IPR018247">
    <property type="entry name" value="EF_Hand_1_Ca_BS"/>
</dbReference>
<dbReference type="PROSITE" id="PS51635">
    <property type="entry name" value="PNPLA"/>
    <property type="match status" value="1"/>
</dbReference>
<dbReference type="SUPFAM" id="SSF47473">
    <property type="entry name" value="EF-hand"/>
    <property type="match status" value="1"/>
</dbReference>
<keyword evidence="2 3" id="KW-0443">Lipid metabolism</keyword>
<keyword evidence="7" id="KW-1185">Reference proteome</keyword>
<dbReference type="PROSITE" id="PS00018">
    <property type="entry name" value="EF_HAND_1"/>
    <property type="match status" value="1"/>
</dbReference>
<organism evidence="6 7">
    <name type="scientific">Patella caerulea</name>
    <name type="common">Rayed Mediterranean limpet</name>
    <dbReference type="NCBI Taxonomy" id="87958"/>
    <lineage>
        <taxon>Eukaryota</taxon>
        <taxon>Metazoa</taxon>
        <taxon>Spiralia</taxon>
        <taxon>Lophotrochozoa</taxon>
        <taxon>Mollusca</taxon>
        <taxon>Gastropoda</taxon>
        <taxon>Patellogastropoda</taxon>
        <taxon>Patelloidea</taxon>
        <taxon>Patellidae</taxon>
        <taxon>Patella</taxon>
    </lineage>
</organism>
<dbReference type="Proteomes" id="UP001347796">
    <property type="component" value="Unassembled WGS sequence"/>
</dbReference>
<evidence type="ECO:0000256" key="2">
    <source>
        <dbReference type="ARBA" id="ARBA00023098"/>
    </source>
</evidence>
<evidence type="ECO:0000256" key="1">
    <source>
        <dbReference type="ARBA" id="ARBA00022837"/>
    </source>
</evidence>
<feature type="domain" description="EF-hand" evidence="4">
    <location>
        <begin position="360"/>
        <end position="395"/>
    </location>
</feature>
<accession>A0AAN8G5R1</accession>
<dbReference type="PROSITE" id="PS50222">
    <property type="entry name" value="EF_HAND_2"/>
    <property type="match status" value="1"/>
</dbReference>
<dbReference type="InterPro" id="IPR011992">
    <property type="entry name" value="EF-hand-dom_pair"/>
</dbReference>
<evidence type="ECO:0000259" key="5">
    <source>
        <dbReference type="PROSITE" id="PS51635"/>
    </source>
</evidence>
<gene>
    <name evidence="6" type="ORF">SNE40_022587</name>
</gene>
<dbReference type="GO" id="GO:0005509">
    <property type="term" value="F:calcium ion binding"/>
    <property type="evidence" value="ECO:0007669"/>
    <property type="project" value="InterPro"/>
</dbReference>
<protein>
    <submittedName>
        <fullName evidence="6">Uncharacterized protein</fullName>
    </submittedName>
</protein>
<feature type="domain" description="PNPLA" evidence="5">
    <location>
        <begin position="25"/>
        <end position="222"/>
    </location>
</feature>
<dbReference type="GO" id="GO:0016042">
    <property type="term" value="P:lipid catabolic process"/>
    <property type="evidence" value="ECO:0007669"/>
    <property type="project" value="UniProtKB-UniRule"/>
</dbReference>
<dbReference type="Gene3D" id="1.10.238.10">
    <property type="entry name" value="EF-hand"/>
    <property type="match status" value="1"/>
</dbReference>
<reference evidence="6 7" key="1">
    <citation type="submission" date="2024-01" db="EMBL/GenBank/DDBJ databases">
        <title>The genome of the rayed Mediterranean limpet Patella caerulea (Linnaeus, 1758).</title>
        <authorList>
            <person name="Anh-Thu Weber A."/>
            <person name="Halstead-Nussloch G."/>
        </authorList>
    </citation>
    <scope>NUCLEOTIDE SEQUENCE [LARGE SCALE GENOMIC DNA]</scope>
    <source>
        <strain evidence="6">AATW-2023a</strain>
        <tissue evidence="6">Whole specimen</tissue>
    </source>
</reference>
<keyword evidence="3" id="KW-0442">Lipid degradation</keyword>
<feature type="short sequence motif" description="DGA/G" evidence="3">
    <location>
        <begin position="209"/>
        <end position="211"/>
    </location>
</feature>
<dbReference type="AlphaFoldDB" id="A0AAN8G5R1"/>
<dbReference type="CDD" id="cd07207">
    <property type="entry name" value="Pat_ExoU_VipD_like"/>
    <property type="match status" value="1"/>
</dbReference>
<evidence type="ECO:0000256" key="3">
    <source>
        <dbReference type="PROSITE-ProRule" id="PRU01161"/>
    </source>
</evidence>
<dbReference type="Gene3D" id="3.40.1090.10">
    <property type="entry name" value="Cytosolic phospholipase A2 catalytic domain"/>
    <property type="match status" value="2"/>
</dbReference>